<dbReference type="Proteomes" id="UP000683417">
    <property type="component" value="Unassembled WGS sequence"/>
</dbReference>
<accession>A0A9W4GD50</accession>
<dbReference type="EMBL" id="CAJHIT010000005">
    <property type="protein sequence ID" value="CAD6501187.1"/>
    <property type="molecule type" value="Genomic_DNA"/>
</dbReference>
<protein>
    <submittedName>
        <fullName evidence="1">BgTH12-01441</fullName>
    </submittedName>
</protein>
<comment type="caution">
    <text evidence="1">The sequence shown here is derived from an EMBL/GenBank/DDBJ whole genome shotgun (WGS) entry which is preliminary data.</text>
</comment>
<reference evidence="1" key="1">
    <citation type="submission" date="2020-10" db="EMBL/GenBank/DDBJ databases">
        <authorList>
            <person name="Muller C M."/>
        </authorList>
    </citation>
    <scope>NUCLEOTIDE SEQUENCE</scope>
    <source>
        <strain evidence="1">THUN-12</strain>
    </source>
</reference>
<evidence type="ECO:0000313" key="1">
    <source>
        <dbReference type="EMBL" id="CAD6501187.1"/>
    </source>
</evidence>
<proteinExistence type="predicted"/>
<gene>
    <name evidence="1" type="ORF">BGTH12_LOCUS2545</name>
</gene>
<evidence type="ECO:0000313" key="2">
    <source>
        <dbReference type="Proteomes" id="UP000683417"/>
    </source>
</evidence>
<sequence>MGFPRFSVLVTTHQKGSPPTRYHDGQTGVVSLILHDHLLAAHGRLNP</sequence>
<name>A0A9W4GD50_BLUGR</name>
<dbReference type="AlphaFoldDB" id="A0A9W4GD50"/>
<organism evidence="1 2">
    <name type="scientific">Blumeria graminis f. sp. triticale</name>
    <dbReference type="NCBI Taxonomy" id="1689686"/>
    <lineage>
        <taxon>Eukaryota</taxon>
        <taxon>Fungi</taxon>
        <taxon>Dikarya</taxon>
        <taxon>Ascomycota</taxon>
        <taxon>Pezizomycotina</taxon>
        <taxon>Leotiomycetes</taxon>
        <taxon>Erysiphales</taxon>
        <taxon>Erysiphaceae</taxon>
        <taxon>Blumeria</taxon>
    </lineage>
</organism>